<evidence type="ECO:0000259" key="1">
    <source>
        <dbReference type="Pfam" id="PF24005"/>
    </source>
</evidence>
<dbReference type="Proteomes" id="UP000257809">
    <property type="component" value="Segment"/>
</dbReference>
<reference evidence="2 3" key="1">
    <citation type="journal article" date="2015" name="BMC Genomics">
        <title>Analysis of whole genome sequencing for the Escherichia coli O157:H7 typing phages.</title>
        <authorList>
            <person name="Cowley L.A."/>
            <person name="Beckett S.J."/>
            <person name="Chase-Topping M."/>
            <person name="Perry N."/>
            <person name="Dallman T.J."/>
            <person name="Gally D.L."/>
            <person name="Jenkins C."/>
        </authorList>
    </citation>
    <scope>NUCLEOTIDE SEQUENCE [LARGE SCALE GENOMIC DNA]</scope>
</reference>
<sequence>MVLLKQLEYMEHYNESYLITIENGHKSEHYQLSLSNPVKGIVESESVYIS</sequence>
<dbReference type="EMBL" id="KP869111">
    <property type="protein sequence ID" value="AKE46951.1"/>
    <property type="molecule type" value="Genomic_DNA"/>
</dbReference>
<evidence type="ECO:0000313" key="3">
    <source>
        <dbReference type="Proteomes" id="UP000257809"/>
    </source>
</evidence>
<gene>
    <name evidence="2" type="ORF">ECTP13_02175</name>
</gene>
<accession>A0A0F6R8H9</accession>
<organism evidence="2 3">
    <name type="scientific">Escherichia coli O157 typing phage 13</name>
    <dbReference type="NCBI Taxonomy" id="1508675"/>
    <lineage>
        <taxon>Viruses</taxon>
        <taxon>Duplodnaviria</taxon>
        <taxon>Heunggongvirae</taxon>
        <taxon>Uroviricota</taxon>
        <taxon>Caudoviricetes</taxon>
        <taxon>Pantevenvirales</taxon>
        <taxon>Straboviridae</taxon>
        <taxon>Tevenvirinae</taxon>
        <taxon>Mosigvirus</taxon>
        <taxon>Mosigvirus 0157tp3</taxon>
    </lineage>
</organism>
<name>A0A0F6R8H9_9CAUD</name>
<proteinExistence type="predicted"/>
<evidence type="ECO:0000313" key="2">
    <source>
        <dbReference type="EMBL" id="AKE46951.1"/>
    </source>
</evidence>
<feature type="domain" description="DUF7320" evidence="1">
    <location>
        <begin position="14"/>
        <end position="49"/>
    </location>
</feature>
<dbReference type="Pfam" id="PF24005">
    <property type="entry name" value="DUF7320"/>
    <property type="match status" value="1"/>
</dbReference>
<dbReference type="InterPro" id="IPR055744">
    <property type="entry name" value="DUF7320"/>
</dbReference>
<protein>
    <recommendedName>
        <fullName evidence="1">DUF7320 domain-containing protein</fullName>
    </recommendedName>
</protein>